<dbReference type="KEGG" id="ptrh:RsTaC01_0710"/>
<protein>
    <submittedName>
        <fullName evidence="1">Leucine-rich repeat protein</fullName>
    </submittedName>
</protein>
<dbReference type="EMBL" id="AP027925">
    <property type="protein sequence ID" value="BED92824.1"/>
    <property type="molecule type" value="Genomic_DNA"/>
</dbReference>
<dbReference type="Proteomes" id="UP001335720">
    <property type="component" value="Chromosome"/>
</dbReference>
<organism evidence="1">
    <name type="scientific">Candidatus Paraimprobicoccus trichonymphae</name>
    <dbReference type="NCBI Taxonomy" id="3033793"/>
    <lineage>
        <taxon>Bacteria</taxon>
        <taxon>Bacillati</taxon>
        <taxon>Bacillota</taxon>
        <taxon>Clostridia</taxon>
        <taxon>Candidatus Paraimprobicoccus</taxon>
    </lineage>
</organism>
<reference evidence="1" key="1">
    <citation type="journal article" date="2023" name="ISME J.">
        <title>Emergence of putative energy parasites within Clostridia revealed by genome analysis of a novel endosymbiotic clade.</title>
        <authorList>
            <person name="Takahashi K."/>
            <person name="Kuwahara H."/>
            <person name="Horikawa Y."/>
            <person name="Izawa K."/>
            <person name="Kato D."/>
            <person name="Inagaki T."/>
            <person name="Yuki M."/>
            <person name="Ohkuma M."/>
            <person name="Hongoh Y."/>
        </authorList>
    </citation>
    <scope>NUCLEOTIDE SEQUENCE</scope>
    <source>
        <strain evidence="1">RsTa-C01</strain>
    </source>
</reference>
<accession>A0AA48I006</accession>
<dbReference type="InterPro" id="IPR026906">
    <property type="entry name" value="LRR_5"/>
</dbReference>
<dbReference type="InterPro" id="IPR032675">
    <property type="entry name" value="LRR_dom_sf"/>
</dbReference>
<proteinExistence type="predicted"/>
<dbReference type="AlphaFoldDB" id="A0AA48I006"/>
<evidence type="ECO:0000313" key="1">
    <source>
        <dbReference type="EMBL" id="BED92824.1"/>
    </source>
</evidence>
<gene>
    <name evidence="1" type="ORF">RsTaC01_0710</name>
</gene>
<name>A0AA48I006_9FIRM</name>
<sequence>MCKLLDTDRIFDILKDDKVKELNFNKEVAKKLNNLELIDLAKKKYLNKILNILGRNKVFNDKEKRPYPTEKSPLDKINKIILIIENFKLFENYEINLRKLYENLNKLKKGIGKLNVVAPKYTGNDGIFVYHKSVLEFLGSLNKSAGKEYIVLFNNIKSLLKNDNDNFFNDKGTADECFFKIREYLKSENANIKLLVPLQSLMKQLKKVTLDRADMVLNSKKSNGECPTETRNFGNIVKLTIPDSWTFIREYCFIDNEKLETLRLNSKVKKIKEGAFKGCKKLKKIVFNGKLEEIEKNAFEDAFTEKPIFIKYEGCDKIEKEGNDNFIKAAKEFESNT</sequence>
<dbReference type="SUPFAM" id="SSF52058">
    <property type="entry name" value="L domain-like"/>
    <property type="match status" value="1"/>
</dbReference>
<dbReference type="Gene3D" id="3.80.10.10">
    <property type="entry name" value="Ribonuclease Inhibitor"/>
    <property type="match status" value="1"/>
</dbReference>
<dbReference type="Pfam" id="PF13306">
    <property type="entry name" value="LRR_5"/>
    <property type="match status" value="1"/>
</dbReference>